<dbReference type="FunFam" id="2.60.40.10:FF:000402">
    <property type="entry name" value="Protein tyrosine kinase 7 (inactive)"/>
    <property type="match status" value="1"/>
</dbReference>
<comment type="subcellular location">
    <subcellularLocation>
        <location evidence="1">Cell membrane</location>
        <topology evidence="1">Single-pass type I membrane protein</topology>
    </subcellularLocation>
</comment>
<evidence type="ECO:0000256" key="7">
    <source>
        <dbReference type="ARBA" id="ARBA00022989"/>
    </source>
</evidence>
<evidence type="ECO:0000256" key="3">
    <source>
        <dbReference type="ARBA" id="ARBA00022553"/>
    </source>
</evidence>
<name>A0A498MYN8_LABRO</name>
<dbReference type="SUPFAM" id="SSF56112">
    <property type="entry name" value="Protein kinase-like (PK-like)"/>
    <property type="match status" value="1"/>
</dbReference>
<dbReference type="CDD" id="cd05046">
    <property type="entry name" value="PTK_CCK4"/>
    <property type="match status" value="1"/>
</dbReference>
<reference evidence="16 17" key="1">
    <citation type="submission" date="2018-03" db="EMBL/GenBank/DDBJ databases">
        <title>Draft genome sequence of Rohu Carp (Labeo rohita).</title>
        <authorList>
            <person name="Das P."/>
            <person name="Kushwaha B."/>
            <person name="Joshi C.G."/>
            <person name="Kumar D."/>
            <person name="Nagpure N.S."/>
            <person name="Sahoo L."/>
            <person name="Das S.P."/>
            <person name="Bit A."/>
            <person name="Patnaik S."/>
            <person name="Meher P.K."/>
            <person name="Jayasankar P."/>
            <person name="Koringa P.G."/>
            <person name="Patel N.V."/>
            <person name="Hinsu A.T."/>
            <person name="Kumar R."/>
            <person name="Pandey M."/>
            <person name="Agarwal S."/>
            <person name="Srivastava S."/>
            <person name="Singh M."/>
            <person name="Iquebal M.A."/>
            <person name="Jaiswal S."/>
            <person name="Angadi U.B."/>
            <person name="Kumar N."/>
            <person name="Raza M."/>
            <person name="Shah T.M."/>
            <person name="Rai A."/>
            <person name="Jena J.K."/>
        </authorList>
    </citation>
    <scope>NUCLEOTIDE SEQUENCE [LARGE SCALE GENOMIC DNA]</scope>
    <source>
        <strain evidence="16">DASCIFA01</strain>
        <tissue evidence="16">Testis</tissue>
    </source>
</reference>
<organism evidence="16 17">
    <name type="scientific">Labeo rohita</name>
    <name type="common">Indian major carp</name>
    <name type="synonym">Cyprinus rohita</name>
    <dbReference type="NCBI Taxonomy" id="84645"/>
    <lineage>
        <taxon>Eukaryota</taxon>
        <taxon>Metazoa</taxon>
        <taxon>Chordata</taxon>
        <taxon>Craniata</taxon>
        <taxon>Vertebrata</taxon>
        <taxon>Euteleostomi</taxon>
        <taxon>Actinopterygii</taxon>
        <taxon>Neopterygii</taxon>
        <taxon>Teleostei</taxon>
        <taxon>Ostariophysi</taxon>
        <taxon>Cypriniformes</taxon>
        <taxon>Cyprinidae</taxon>
        <taxon>Labeoninae</taxon>
        <taxon>Labeonini</taxon>
        <taxon>Labeo</taxon>
    </lineage>
</organism>
<dbReference type="PANTHER" id="PTHR24416">
    <property type="entry name" value="TYROSINE-PROTEIN KINASE RECEPTOR"/>
    <property type="match status" value="1"/>
</dbReference>
<keyword evidence="2" id="KW-1003">Cell membrane</keyword>
<dbReference type="GO" id="GO:0004714">
    <property type="term" value="F:transmembrane receptor protein tyrosine kinase activity"/>
    <property type="evidence" value="ECO:0007669"/>
    <property type="project" value="TreeGrafter"/>
</dbReference>
<dbReference type="GO" id="GO:0005524">
    <property type="term" value="F:ATP binding"/>
    <property type="evidence" value="ECO:0007669"/>
    <property type="project" value="UniProtKB-KW"/>
</dbReference>
<evidence type="ECO:0000256" key="9">
    <source>
        <dbReference type="ARBA" id="ARBA00023157"/>
    </source>
</evidence>
<evidence type="ECO:0000256" key="10">
    <source>
        <dbReference type="ARBA" id="ARBA00023170"/>
    </source>
</evidence>
<evidence type="ECO:0000313" key="17">
    <source>
        <dbReference type="Proteomes" id="UP000290572"/>
    </source>
</evidence>
<evidence type="ECO:0000259" key="14">
    <source>
        <dbReference type="PROSITE" id="PS50011"/>
    </source>
</evidence>
<dbReference type="Gene3D" id="3.30.200.20">
    <property type="entry name" value="Phosphorylase Kinase, domain 1"/>
    <property type="match status" value="1"/>
</dbReference>
<keyword evidence="16" id="KW-0808">Transferase</keyword>
<dbReference type="InterPro" id="IPR050122">
    <property type="entry name" value="RTK"/>
</dbReference>
<evidence type="ECO:0000313" key="16">
    <source>
        <dbReference type="EMBL" id="RXN21775.1"/>
    </source>
</evidence>
<dbReference type="InterPro" id="IPR000719">
    <property type="entry name" value="Prot_kinase_dom"/>
</dbReference>
<keyword evidence="12" id="KW-0393">Immunoglobulin domain</keyword>
<dbReference type="SMART" id="SM00409">
    <property type="entry name" value="IG"/>
    <property type="match status" value="3"/>
</dbReference>
<keyword evidence="6" id="KW-0067">ATP-binding</keyword>
<dbReference type="PROSITE" id="PS00109">
    <property type="entry name" value="PROTEIN_KINASE_TYR"/>
    <property type="match status" value="1"/>
</dbReference>
<dbReference type="Proteomes" id="UP000290572">
    <property type="component" value="Unassembled WGS sequence"/>
</dbReference>
<dbReference type="PANTHER" id="PTHR24416:SF573">
    <property type="entry name" value="INACTIVE TYROSINE-PROTEIN KINASE 7"/>
    <property type="match status" value="1"/>
</dbReference>
<keyword evidence="18" id="KW-1267">Proteomics identification</keyword>
<dbReference type="FunFam" id="3.30.200.20:FF:000167">
    <property type="entry name" value="Putative inactive tyrosine-protein kinase 7"/>
    <property type="match status" value="1"/>
</dbReference>
<keyword evidence="8 13" id="KW-0472">Membrane</keyword>
<feature type="domain" description="Ig-like" evidence="15">
    <location>
        <begin position="317"/>
        <end position="404"/>
    </location>
</feature>
<dbReference type="InterPro" id="IPR003598">
    <property type="entry name" value="Ig_sub2"/>
</dbReference>
<keyword evidence="5" id="KW-0547">Nucleotide-binding</keyword>
<evidence type="ECO:0000256" key="12">
    <source>
        <dbReference type="ARBA" id="ARBA00023319"/>
    </source>
</evidence>
<evidence type="ECO:0000256" key="4">
    <source>
        <dbReference type="ARBA" id="ARBA00022692"/>
    </source>
</evidence>
<comment type="caution">
    <text evidence="16">The sequence shown here is derived from an EMBL/GenBank/DDBJ whole genome shotgun (WGS) entry which is preliminary data.</text>
</comment>
<dbReference type="EMBL" id="QBIY01012608">
    <property type="protein sequence ID" value="RXN21775.1"/>
    <property type="molecule type" value="Genomic_DNA"/>
</dbReference>
<dbReference type="InterPro" id="IPR007110">
    <property type="entry name" value="Ig-like_dom"/>
</dbReference>
<keyword evidence="3" id="KW-0597">Phosphoprotein</keyword>
<dbReference type="SUPFAM" id="SSF48726">
    <property type="entry name" value="Immunoglobulin"/>
    <property type="match status" value="4"/>
</dbReference>
<keyword evidence="4 13" id="KW-0812">Transmembrane</keyword>
<dbReference type="InterPro" id="IPR001245">
    <property type="entry name" value="Ser-Thr/Tyr_kinase_cat_dom"/>
</dbReference>
<evidence type="ECO:0000256" key="13">
    <source>
        <dbReference type="SAM" id="Phobius"/>
    </source>
</evidence>
<dbReference type="GO" id="GO:0005886">
    <property type="term" value="C:plasma membrane"/>
    <property type="evidence" value="ECO:0007669"/>
    <property type="project" value="UniProtKB-SubCell"/>
</dbReference>
<dbReference type="InterPro" id="IPR036179">
    <property type="entry name" value="Ig-like_dom_sf"/>
</dbReference>
<keyword evidence="9" id="KW-1015">Disulfide bond</keyword>
<dbReference type="PRINTS" id="PR00109">
    <property type="entry name" value="TYRKINASE"/>
</dbReference>
<dbReference type="STRING" id="84645.A0A498MYN8"/>
<dbReference type="Pfam" id="PF07679">
    <property type="entry name" value="I-set"/>
    <property type="match status" value="1"/>
</dbReference>
<dbReference type="Pfam" id="PF13927">
    <property type="entry name" value="Ig_3"/>
    <property type="match status" value="2"/>
</dbReference>
<dbReference type="Pfam" id="PF07714">
    <property type="entry name" value="PK_Tyr_Ser-Thr"/>
    <property type="match status" value="1"/>
</dbReference>
<keyword evidence="10" id="KW-0675">Receptor</keyword>
<dbReference type="PROSITE" id="PS50011">
    <property type="entry name" value="PROTEIN_KINASE_DOM"/>
    <property type="match status" value="1"/>
</dbReference>
<keyword evidence="7 13" id="KW-1133">Transmembrane helix</keyword>
<dbReference type="Gene3D" id="1.10.510.10">
    <property type="entry name" value="Transferase(Phosphotransferase) domain 1"/>
    <property type="match status" value="1"/>
</dbReference>
<feature type="domain" description="Ig-like" evidence="15">
    <location>
        <begin position="176"/>
        <end position="312"/>
    </location>
</feature>
<dbReference type="SMART" id="SM00408">
    <property type="entry name" value="IGc2"/>
    <property type="match status" value="4"/>
</dbReference>
<feature type="domain" description="Ig-like" evidence="15">
    <location>
        <begin position="8"/>
        <end position="171"/>
    </location>
</feature>
<dbReference type="FunFam" id="2.60.40.10:FF:000343">
    <property type="entry name" value="inactive tyrosine-protein kinase 7"/>
    <property type="match status" value="1"/>
</dbReference>
<dbReference type="PIRSF" id="PIRSF000615">
    <property type="entry name" value="TyrPK_CSF1-R"/>
    <property type="match status" value="1"/>
</dbReference>
<dbReference type="InterPro" id="IPR011009">
    <property type="entry name" value="Kinase-like_dom_sf"/>
</dbReference>
<evidence type="ECO:0000256" key="8">
    <source>
        <dbReference type="ARBA" id="ARBA00023136"/>
    </source>
</evidence>
<dbReference type="InterPro" id="IPR013783">
    <property type="entry name" value="Ig-like_fold"/>
</dbReference>
<dbReference type="InterPro" id="IPR003599">
    <property type="entry name" value="Ig_sub"/>
</dbReference>
<feature type="transmembrane region" description="Helical" evidence="13">
    <location>
        <begin position="428"/>
        <end position="449"/>
    </location>
</feature>
<keyword evidence="11" id="KW-0325">Glycoprotein</keyword>
<evidence type="ECO:0000256" key="1">
    <source>
        <dbReference type="ARBA" id="ARBA00004251"/>
    </source>
</evidence>
<sequence length="793" mass="88532">MEGNKSVPRVLVAPVDQVVLRNEEAVFHCQFKAKPPPQIVWFHEAERVVNKSRQVKQRSTGVYKCVAQYGENKQVHVEAALRIAEIADMGERMFRIFSSGRSECVRCDPPQGQPEPDVWWERAGARVASEGRVHQRDGNLIFNPTDRSDSGVYTCVAQNKAGQKQQELIVTVATTPEWIVQPQNTDIEEGQPGFLHCQARGTPEPRVTWYRKSIPITEEGSRYKLFSNGTLRINSAEVNDAQMYSCACVTEGGSLVGHAQVQILDGADLPSHVRQTNGVLQFSTVTRADGGNYTCVASNSAQGEIRAHVHLTVGVHVEFKLEPEQTTVYQGHTAVLHCQALGDPQPYVQWMLKDKLLSGSSSSRFQKMPNGSLVISDVTTDDTGVYTCIAGNTCNIRDTAAQLYVVEKPVHPRSEDEDKSQFKMFQTIALSVAVAVAYIIAVLGLMFYCKQRRKNKRLQKNNAGEEPEMECLNGGAMQLNGHRTSEIQEEVALTTLGRSANSEKQQSSSDKLHFPRAHLHTITTLGRGVFGEVFLAKARAIEEADQETLVLVKSLQSREETHRTEFKRELEMFSKLNHAHIVRLLGICRETEPHYMILEYVDLGDLKQFLTISKSSDEKLKPHPISTKTKVSICAQVAHGMQHLSNKGFVHKDLAARNCLISGQRHVKVSALSLSKDVYNSEYYQHKQVWIPLRWLPAESVFEGEFCSKSDVWAFGVLMWEVFSLGELPYPTLNDDQVLEGLQAGSLRLSPPSNCPAHVCGLMSRCWASSPKERPTFSEILQTLTDSSTDTKV</sequence>
<keyword evidence="16" id="KW-0418">Kinase</keyword>
<dbReference type="FunFam" id="1.10.510.10:FF:000200">
    <property type="entry name" value="inactive tyrosine-protein kinase 7"/>
    <property type="match status" value="1"/>
</dbReference>
<dbReference type="Gene3D" id="2.60.40.10">
    <property type="entry name" value="Immunoglobulins"/>
    <property type="match status" value="5"/>
</dbReference>
<evidence type="ECO:0000256" key="6">
    <source>
        <dbReference type="ARBA" id="ARBA00022840"/>
    </source>
</evidence>
<dbReference type="InterPro" id="IPR013098">
    <property type="entry name" value="Ig_I-set"/>
</dbReference>
<evidence type="ECO:0007829" key="18">
    <source>
        <dbReference type="PeptideAtlas" id="A0A498MYN8"/>
    </source>
</evidence>
<accession>A0A498MYN8</accession>
<evidence type="ECO:0000256" key="11">
    <source>
        <dbReference type="ARBA" id="ARBA00023180"/>
    </source>
</evidence>
<evidence type="ECO:0000259" key="15">
    <source>
        <dbReference type="PROSITE" id="PS50835"/>
    </source>
</evidence>
<keyword evidence="17" id="KW-1185">Reference proteome</keyword>
<dbReference type="InterPro" id="IPR008266">
    <property type="entry name" value="Tyr_kinase_AS"/>
</dbReference>
<dbReference type="PROSITE" id="PS50835">
    <property type="entry name" value="IG_LIKE"/>
    <property type="match status" value="3"/>
</dbReference>
<evidence type="ECO:0000256" key="2">
    <source>
        <dbReference type="ARBA" id="ARBA00022475"/>
    </source>
</evidence>
<gene>
    <name evidence="16" type="ORF">ROHU_023907</name>
</gene>
<dbReference type="AlphaFoldDB" id="A0A498MYN8"/>
<protein>
    <submittedName>
        <fullName evidence="16">Inactive tyrosine-kinase 7</fullName>
    </submittedName>
</protein>
<evidence type="ECO:0000256" key="5">
    <source>
        <dbReference type="ARBA" id="ARBA00022741"/>
    </source>
</evidence>
<proteinExistence type="evidence at protein level"/>
<feature type="domain" description="Protein kinase" evidence="14">
    <location>
        <begin position="519"/>
        <end position="789"/>
    </location>
</feature>